<proteinExistence type="predicted"/>
<reference evidence="3 4" key="1">
    <citation type="submission" date="2020-02" db="EMBL/GenBank/DDBJ databases">
        <authorList>
            <person name="Ma Q."/>
            <person name="Huang Y."/>
            <person name="Song X."/>
            <person name="Pei D."/>
        </authorList>
    </citation>
    <scope>NUCLEOTIDE SEQUENCE [LARGE SCALE GENOMIC DNA]</scope>
    <source>
        <strain evidence="3">Sxm20200214</strain>
        <tissue evidence="3">Leaf</tissue>
    </source>
</reference>
<feature type="signal peptide" evidence="2">
    <location>
        <begin position="1"/>
        <end position="18"/>
    </location>
</feature>
<dbReference type="Proteomes" id="UP000886595">
    <property type="component" value="Unassembled WGS sequence"/>
</dbReference>
<evidence type="ECO:0000313" key="3">
    <source>
        <dbReference type="EMBL" id="KAG2260356.1"/>
    </source>
</evidence>
<evidence type="ECO:0000313" key="4">
    <source>
        <dbReference type="Proteomes" id="UP000886595"/>
    </source>
</evidence>
<dbReference type="OrthoDB" id="513375at2759"/>
<comment type="caution">
    <text evidence="3">The sequence shown here is derived from an EMBL/GenBank/DDBJ whole genome shotgun (WGS) entry which is preliminary data.</text>
</comment>
<feature type="chain" id="PRO_5036478857" evidence="2">
    <location>
        <begin position="19"/>
        <end position="174"/>
    </location>
</feature>
<feature type="region of interest" description="Disordered" evidence="1">
    <location>
        <begin position="53"/>
        <end position="79"/>
    </location>
</feature>
<dbReference type="AlphaFoldDB" id="A0A8X7U0X7"/>
<protein>
    <submittedName>
        <fullName evidence="3">Uncharacterized protein</fullName>
    </submittedName>
</protein>
<dbReference type="EMBL" id="JAAMPC010000015">
    <property type="protein sequence ID" value="KAG2260356.1"/>
    <property type="molecule type" value="Genomic_DNA"/>
</dbReference>
<evidence type="ECO:0000256" key="1">
    <source>
        <dbReference type="SAM" id="MobiDB-lite"/>
    </source>
</evidence>
<keyword evidence="4" id="KW-1185">Reference proteome</keyword>
<organism evidence="3 4">
    <name type="scientific">Brassica carinata</name>
    <name type="common">Ethiopian mustard</name>
    <name type="synonym">Abyssinian cabbage</name>
    <dbReference type="NCBI Taxonomy" id="52824"/>
    <lineage>
        <taxon>Eukaryota</taxon>
        <taxon>Viridiplantae</taxon>
        <taxon>Streptophyta</taxon>
        <taxon>Embryophyta</taxon>
        <taxon>Tracheophyta</taxon>
        <taxon>Spermatophyta</taxon>
        <taxon>Magnoliopsida</taxon>
        <taxon>eudicotyledons</taxon>
        <taxon>Gunneridae</taxon>
        <taxon>Pentapetalae</taxon>
        <taxon>rosids</taxon>
        <taxon>malvids</taxon>
        <taxon>Brassicales</taxon>
        <taxon>Brassicaceae</taxon>
        <taxon>Brassiceae</taxon>
        <taxon>Brassica</taxon>
    </lineage>
</organism>
<sequence>MGPSLYIILFFSLKIIAAEVPNLFVKSYHSHIISFAAPNRNRVCILAKSCTDNQSFGSKDSNSSPETTNETQGDQQPMSRRQWMMTCVCLSPALITNAYTFVSIQNAATLDKKRGVCRDMCGGTGKWKALNRKRAKDVFEFTECPNYYGERVCPVCLGKVLPNNKGLLRRPGAL</sequence>
<gene>
    <name evidence="3" type="ORF">Bca52824_079650</name>
</gene>
<accession>A0A8X7U0X7</accession>
<evidence type="ECO:0000256" key="2">
    <source>
        <dbReference type="SAM" id="SignalP"/>
    </source>
</evidence>
<name>A0A8X7U0X7_BRACI</name>
<keyword evidence="2" id="KW-0732">Signal</keyword>